<dbReference type="GO" id="GO:0008745">
    <property type="term" value="F:N-acetylmuramoyl-L-alanine amidase activity"/>
    <property type="evidence" value="ECO:0007669"/>
    <property type="project" value="InterPro"/>
</dbReference>
<evidence type="ECO:0000313" key="4">
    <source>
        <dbReference type="EMBL" id="VAX27232.1"/>
    </source>
</evidence>
<proteinExistence type="inferred from homology"/>
<dbReference type="GO" id="GO:0008270">
    <property type="term" value="F:zinc ion binding"/>
    <property type="evidence" value="ECO:0007669"/>
    <property type="project" value="InterPro"/>
</dbReference>
<gene>
    <name evidence="4" type="ORF">MNBD_IGNAVI01-2408</name>
</gene>
<dbReference type="InterPro" id="IPR015510">
    <property type="entry name" value="PGRP"/>
</dbReference>
<dbReference type="PANTHER" id="PTHR11022">
    <property type="entry name" value="PEPTIDOGLYCAN RECOGNITION PROTEIN"/>
    <property type="match status" value="1"/>
</dbReference>
<dbReference type="SMART" id="SM00644">
    <property type="entry name" value="Ami_2"/>
    <property type="match status" value="1"/>
</dbReference>
<organism evidence="4">
    <name type="scientific">hydrothermal vent metagenome</name>
    <dbReference type="NCBI Taxonomy" id="652676"/>
    <lineage>
        <taxon>unclassified sequences</taxon>
        <taxon>metagenomes</taxon>
        <taxon>ecological metagenomes</taxon>
    </lineage>
</organism>
<comment type="similarity">
    <text evidence="1">Belongs to the N-acetylmuramoyl-L-alanine amidase 2 family.</text>
</comment>
<feature type="domain" description="N-acetylmuramoyl-L-alanine amidase" evidence="2">
    <location>
        <begin position="47"/>
        <end position="183"/>
    </location>
</feature>
<evidence type="ECO:0008006" key="5">
    <source>
        <dbReference type="Google" id="ProtNLM"/>
    </source>
</evidence>
<dbReference type="Pfam" id="PF01510">
    <property type="entry name" value="Amidase_2"/>
    <property type="match status" value="1"/>
</dbReference>
<dbReference type="EMBL" id="UOGD01000374">
    <property type="protein sequence ID" value="VAX27232.1"/>
    <property type="molecule type" value="Genomic_DNA"/>
</dbReference>
<accession>A0A3B1CG88</accession>
<dbReference type="InterPro" id="IPR002502">
    <property type="entry name" value="Amidase_domain"/>
</dbReference>
<feature type="domain" description="Peptidoglycan recognition protein family" evidence="3">
    <location>
        <begin position="36"/>
        <end position="176"/>
    </location>
</feature>
<dbReference type="InterPro" id="IPR036505">
    <property type="entry name" value="Amidase/PGRP_sf"/>
</dbReference>
<protein>
    <recommendedName>
        <fullName evidence="5">N-acetylmuramoyl-L-alanine amidase</fullName>
    </recommendedName>
</protein>
<dbReference type="CDD" id="cd06583">
    <property type="entry name" value="PGRP"/>
    <property type="match status" value="1"/>
</dbReference>
<dbReference type="Gene3D" id="3.40.80.10">
    <property type="entry name" value="Peptidoglycan recognition protein-like"/>
    <property type="match status" value="1"/>
</dbReference>
<dbReference type="InterPro" id="IPR006619">
    <property type="entry name" value="PGRP_domain_met/bac"/>
</dbReference>
<evidence type="ECO:0000256" key="1">
    <source>
        <dbReference type="ARBA" id="ARBA00007553"/>
    </source>
</evidence>
<evidence type="ECO:0000259" key="2">
    <source>
        <dbReference type="SMART" id="SM00644"/>
    </source>
</evidence>
<name>A0A3B1CG88_9ZZZZ</name>
<dbReference type="SMART" id="SM00701">
    <property type="entry name" value="PGRP"/>
    <property type="match status" value="1"/>
</dbReference>
<dbReference type="AlphaFoldDB" id="A0A3B1CG88"/>
<dbReference type="SUPFAM" id="SSF55846">
    <property type="entry name" value="N-acetylmuramoyl-L-alanine amidase-like"/>
    <property type="match status" value="1"/>
</dbReference>
<dbReference type="GO" id="GO:0009253">
    <property type="term" value="P:peptidoglycan catabolic process"/>
    <property type="evidence" value="ECO:0007669"/>
    <property type="project" value="InterPro"/>
</dbReference>
<dbReference type="PANTHER" id="PTHR11022:SF41">
    <property type="entry name" value="PEPTIDOGLYCAN-RECOGNITION PROTEIN LC-RELATED"/>
    <property type="match status" value="1"/>
</dbReference>
<reference evidence="4" key="1">
    <citation type="submission" date="2018-06" db="EMBL/GenBank/DDBJ databases">
        <authorList>
            <person name="Zhirakovskaya E."/>
        </authorList>
    </citation>
    <scope>NUCLEOTIDE SEQUENCE</scope>
</reference>
<evidence type="ECO:0000259" key="3">
    <source>
        <dbReference type="SMART" id="SM00701"/>
    </source>
</evidence>
<sequence>MKILSLQLILIFLFTGWINGQEGKIPVKELNYPKDLKVIKRSQWGWVPLTKKKKEAKITKITIHHGGVKFTKDEDPKEALRELQKWSREEKGWIDIPYHFVIDLDGNIYEARPINYPGDTNTEYDPTGHALIEVMGNYEVQTLSKKQLDSLINLIAFLAKKFNVPVSEIKTHRDYSKMTVCPGKNIYKYFQDSTIVKAVENKLKK</sequence>